<evidence type="ECO:0000313" key="2">
    <source>
        <dbReference type="Proteomes" id="UP001419268"/>
    </source>
</evidence>
<comment type="caution">
    <text evidence="1">The sequence shown here is derived from an EMBL/GenBank/DDBJ whole genome shotgun (WGS) entry which is preliminary data.</text>
</comment>
<gene>
    <name evidence="1" type="ORF">Scep_006513</name>
</gene>
<dbReference type="Proteomes" id="UP001419268">
    <property type="component" value="Unassembled WGS sequence"/>
</dbReference>
<organism evidence="1 2">
    <name type="scientific">Stephania cephalantha</name>
    <dbReference type="NCBI Taxonomy" id="152367"/>
    <lineage>
        <taxon>Eukaryota</taxon>
        <taxon>Viridiplantae</taxon>
        <taxon>Streptophyta</taxon>
        <taxon>Embryophyta</taxon>
        <taxon>Tracheophyta</taxon>
        <taxon>Spermatophyta</taxon>
        <taxon>Magnoliopsida</taxon>
        <taxon>Ranunculales</taxon>
        <taxon>Menispermaceae</taxon>
        <taxon>Menispermoideae</taxon>
        <taxon>Cissampelideae</taxon>
        <taxon>Stephania</taxon>
    </lineage>
</organism>
<protein>
    <submittedName>
        <fullName evidence="1">Uncharacterized protein</fullName>
    </submittedName>
</protein>
<dbReference type="EMBL" id="JBBNAG010000003">
    <property type="protein sequence ID" value="KAK9147756.1"/>
    <property type="molecule type" value="Genomic_DNA"/>
</dbReference>
<evidence type="ECO:0000313" key="1">
    <source>
        <dbReference type="EMBL" id="KAK9147756.1"/>
    </source>
</evidence>
<sequence>MPITSYYRKLKTLANALNDVCQPTSDETLVLTTLRSLNNYYFTIADLLLMQVLSVVHSNQIITPNRGVLACKHIQKSCCFICCWILNSQYHQQLQQLHVLFCSRWSWLSSIIN</sequence>
<keyword evidence="2" id="KW-1185">Reference proteome</keyword>
<proteinExistence type="predicted"/>
<dbReference type="AlphaFoldDB" id="A0AAP0K858"/>
<reference evidence="1 2" key="1">
    <citation type="submission" date="2024-01" db="EMBL/GenBank/DDBJ databases">
        <title>Genome assemblies of Stephania.</title>
        <authorList>
            <person name="Yang L."/>
        </authorList>
    </citation>
    <scope>NUCLEOTIDE SEQUENCE [LARGE SCALE GENOMIC DNA]</scope>
    <source>
        <strain evidence="1">JXDWG</strain>
        <tissue evidence="1">Leaf</tissue>
    </source>
</reference>
<accession>A0AAP0K858</accession>
<name>A0AAP0K858_9MAGN</name>